<dbReference type="Proteomes" id="UP001172731">
    <property type="component" value="Unassembled WGS sequence"/>
</dbReference>
<organism evidence="1 2">
    <name type="scientific">Microbacterium aurantiacum</name>
    <dbReference type="NCBI Taxonomy" id="162393"/>
    <lineage>
        <taxon>Bacteria</taxon>
        <taxon>Bacillati</taxon>
        <taxon>Actinomycetota</taxon>
        <taxon>Actinomycetes</taxon>
        <taxon>Micrococcales</taxon>
        <taxon>Microbacteriaceae</taxon>
        <taxon>Microbacterium</taxon>
    </lineage>
</organism>
<dbReference type="EMBL" id="JAHWXI010000004">
    <property type="protein sequence ID" value="MDN4463911.1"/>
    <property type="molecule type" value="Genomic_DNA"/>
</dbReference>
<protein>
    <recommendedName>
        <fullName evidence="3">WXG100 family type VII secretion target</fullName>
    </recommendedName>
</protein>
<evidence type="ECO:0008006" key="3">
    <source>
        <dbReference type="Google" id="ProtNLM"/>
    </source>
</evidence>
<evidence type="ECO:0000313" key="2">
    <source>
        <dbReference type="Proteomes" id="UP001172731"/>
    </source>
</evidence>
<gene>
    <name evidence="1" type="ORF">KZC48_05800</name>
</gene>
<evidence type="ECO:0000313" key="1">
    <source>
        <dbReference type="EMBL" id="MDN4463911.1"/>
    </source>
</evidence>
<sequence length="87" mass="9947">MDVEAEIRAADRRIRRQIDESARAAIARMDERWPSLTTPVVEAPRNPMEAYGQWLRALHDGFVALAQSFATGWSAVDRARPLLEERQ</sequence>
<dbReference type="RefSeq" id="WP_301133035.1">
    <property type="nucleotide sequence ID" value="NZ_BAAAUQ010000019.1"/>
</dbReference>
<proteinExistence type="predicted"/>
<reference evidence="1" key="1">
    <citation type="submission" date="2021-06" db="EMBL/GenBank/DDBJ databases">
        <title>Genome-based taxonomic framework of Microbacterium strains isolated from marine environment, the description of four new species and reclassification of four preexisting species.</title>
        <authorList>
            <person name="Lee S.D."/>
            <person name="Kim S.-M."/>
            <person name="Byeon Y.-S."/>
            <person name="Yang H.L."/>
            <person name="Kim I.S."/>
        </authorList>
    </citation>
    <scope>NUCLEOTIDE SEQUENCE</scope>
    <source>
        <strain evidence="1">KACC 20510</strain>
    </source>
</reference>
<accession>A0ABT8FRS2</accession>
<keyword evidence="2" id="KW-1185">Reference proteome</keyword>
<name>A0ABT8FRS2_9MICO</name>
<comment type="caution">
    <text evidence="1">The sequence shown here is derived from an EMBL/GenBank/DDBJ whole genome shotgun (WGS) entry which is preliminary data.</text>
</comment>